<accession>A0A557SA19</accession>
<dbReference type="PROSITE" id="PS51257">
    <property type="entry name" value="PROKAR_LIPOPROTEIN"/>
    <property type="match status" value="1"/>
</dbReference>
<name>A0A557SA19_9GAMM</name>
<comment type="caution">
    <text evidence="2">The sequence shown here is derived from an EMBL/GenBank/DDBJ whole genome shotgun (WGS) entry which is preliminary data.</text>
</comment>
<dbReference type="EMBL" id="VMNH01000011">
    <property type="protein sequence ID" value="TVO74253.1"/>
    <property type="molecule type" value="Genomic_DNA"/>
</dbReference>
<reference evidence="2 3" key="1">
    <citation type="submission" date="2019-07" db="EMBL/GenBank/DDBJ databases">
        <title>The pathways for chlorine oxyanion respiration interact through the shared metabolite chlorate.</title>
        <authorList>
            <person name="Barnum T.P."/>
            <person name="Cheng Y."/>
            <person name="Hill K.A."/>
            <person name="Lucas L.N."/>
            <person name="Carlson H.K."/>
            <person name="Coates J.D."/>
        </authorList>
    </citation>
    <scope>NUCLEOTIDE SEQUENCE [LARGE SCALE GENOMIC DNA]</scope>
    <source>
        <strain evidence="2 3">BK-1</strain>
    </source>
</reference>
<feature type="domain" description="YjiS-like" evidence="1">
    <location>
        <begin position="36"/>
        <end position="72"/>
    </location>
</feature>
<dbReference type="OrthoDB" id="7306802at2"/>
<gene>
    <name evidence="2" type="ORF">FHP88_10820</name>
</gene>
<evidence type="ECO:0000313" key="2">
    <source>
        <dbReference type="EMBL" id="TVO74253.1"/>
    </source>
</evidence>
<protein>
    <submittedName>
        <fullName evidence="2">DUF1127 domain-containing protein</fullName>
    </submittedName>
</protein>
<organism evidence="2 3">
    <name type="scientific">Sedimenticola selenatireducens</name>
    <dbReference type="NCBI Taxonomy" id="191960"/>
    <lineage>
        <taxon>Bacteria</taxon>
        <taxon>Pseudomonadati</taxon>
        <taxon>Pseudomonadota</taxon>
        <taxon>Gammaproteobacteria</taxon>
        <taxon>Chromatiales</taxon>
        <taxon>Sedimenticolaceae</taxon>
        <taxon>Sedimenticola</taxon>
    </lineage>
</organism>
<dbReference type="InterPro" id="IPR009506">
    <property type="entry name" value="YjiS-like"/>
</dbReference>
<dbReference type="Pfam" id="PF06568">
    <property type="entry name" value="YjiS-like"/>
    <property type="match status" value="1"/>
</dbReference>
<keyword evidence="3" id="KW-1185">Reference proteome</keyword>
<dbReference type="RefSeq" id="WP_144359092.1">
    <property type="nucleotide sequence ID" value="NZ_VMNH01000011.1"/>
</dbReference>
<dbReference type="Proteomes" id="UP000316649">
    <property type="component" value="Unassembled WGS sequence"/>
</dbReference>
<sequence length="87" mass="10053">MKKLIYAGQAISGGGCCSGEEVAVKIFSLRTLLILLANRLDRWRILSRQRYQLMSMSDYMLKDIGISRADAEREAIRPFWDERGVKW</sequence>
<evidence type="ECO:0000313" key="3">
    <source>
        <dbReference type="Proteomes" id="UP000316649"/>
    </source>
</evidence>
<evidence type="ECO:0000259" key="1">
    <source>
        <dbReference type="Pfam" id="PF06568"/>
    </source>
</evidence>
<dbReference type="AlphaFoldDB" id="A0A557SA19"/>
<proteinExistence type="predicted"/>